<dbReference type="OrthoDB" id="1677957at2"/>
<feature type="transmembrane region" description="Helical" evidence="2">
    <location>
        <begin position="244"/>
        <end position="270"/>
    </location>
</feature>
<dbReference type="KEGG" id="pbd:PBOR_32375"/>
<dbReference type="AlphaFoldDB" id="A0A089LLX5"/>
<protein>
    <recommendedName>
        <fullName evidence="5">Phage tail tape measure protein</fullName>
    </recommendedName>
</protein>
<keyword evidence="2" id="KW-0472">Membrane</keyword>
<organism evidence="3 4">
    <name type="scientific">Paenibacillus borealis</name>
    <dbReference type="NCBI Taxonomy" id="160799"/>
    <lineage>
        <taxon>Bacteria</taxon>
        <taxon>Bacillati</taxon>
        <taxon>Bacillota</taxon>
        <taxon>Bacilli</taxon>
        <taxon>Bacillales</taxon>
        <taxon>Paenibacillaceae</taxon>
        <taxon>Paenibacillus</taxon>
    </lineage>
</organism>
<reference evidence="3" key="1">
    <citation type="submission" date="2014-08" db="EMBL/GenBank/DDBJ databases">
        <title>Comparative genomics of the Paenibacillus odorifer group.</title>
        <authorList>
            <person name="den Bakker H.C."/>
            <person name="Tsai Y.-C.Y.-C."/>
            <person name="Martin N."/>
            <person name="Korlach J."/>
            <person name="Wiedmann M."/>
        </authorList>
    </citation>
    <scope>NUCLEOTIDE SEQUENCE [LARGE SCALE GENOMIC DNA]</scope>
    <source>
        <strain evidence="3">DSM 13188</strain>
    </source>
</reference>
<gene>
    <name evidence="3" type="ORF">PBOR_32375</name>
</gene>
<keyword evidence="2" id="KW-1133">Transmembrane helix</keyword>
<feature type="region of interest" description="Disordered" evidence="1">
    <location>
        <begin position="64"/>
        <end position="99"/>
    </location>
</feature>
<name>A0A089LLX5_PAEBO</name>
<dbReference type="EMBL" id="CP009285">
    <property type="protein sequence ID" value="AIQ61085.1"/>
    <property type="molecule type" value="Genomic_DNA"/>
</dbReference>
<feature type="transmembrane region" description="Helical" evidence="2">
    <location>
        <begin position="301"/>
        <end position="324"/>
    </location>
</feature>
<feature type="compositionally biased region" description="Basic and acidic residues" evidence="1">
    <location>
        <begin position="66"/>
        <end position="78"/>
    </location>
</feature>
<feature type="transmembrane region" description="Helical" evidence="2">
    <location>
        <begin position="276"/>
        <end position="294"/>
    </location>
</feature>
<evidence type="ECO:0008006" key="5">
    <source>
        <dbReference type="Google" id="ProtNLM"/>
    </source>
</evidence>
<proteinExistence type="predicted"/>
<evidence type="ECO:0000256" key="2">
    <source>
        <dbReference type="SAM" id="Phobius"/>
    </source>
</evidence>
<accession>A0A089LLX5</accession>
<evidence type="ECO:0000256" key="1">
    <source>
        <dbReference type="SAM" id="MobiDB-lite"/>
    </source>
</evidence>
<dbReference type="RefSeq" id="WP_042217841.1">
    <property type="nucleotide sequence ID" value="NZ_CP009285.1"/>
</dbReference>
<keyword evidence="2" id="KW-0812">Transmembrane</keyword>
<evidence type="ECO:0000313" key="3">
    <source>
        <dbReference type="EMBL" id="AIQ61085.1"/>
    </source>
</evidence>
<sequence>MEITSTALVPVTALTVWQNVNSQWDRLNQNFNRASHSLGDLQQILERIYEEKNKSFMEGFMQSQEAARRLADEGDSSRSQRSAGSSNDDDPDNNDVRNAKSGFMGEVQKIMKALDVGGFELITYVGEKAIGYMQNKKKEAAAEKEQKAAEKARKAAEPGFLSKTKDSLGSLDLGGVFDKVKSLGTKAIAANATEEDKGKWNKLQGNMDSAVEMMGQKAIVALRPILDTLNNAFQSEGMSTALNLIANAFLVIATVIGEVVNGILYMFTAFQENWDVVGPILAAIAIVFIAAMIVQLYNLAAAWLVGMWPILLIVAAVALLIYILQQAGVSVNEVVAFIGGAFGWLRATIENFVIGLYNNFVSFADFFRNLFIDPTYAVQKLFYDLATNFLGFIYQMALGVESFAGGFVKAIAEGINFVLKGIQVMAGWLSKFPGFEFLADFKPNFLEAENPHVFSDMVKNAQGTLVEPTSTKDVYNTKKKEFVDTAKTVKEYGDKASALPAKFNTKLDRVKPKDDKSQNPAQAAAANINSVNKVGEVGSINEKVDISSDDLDMLRELAEIQSIQNFVELTPTVQVTTGNINNSGDIDSIITKIGQKLKEEFVSTAQGVYT</sequence>
<dbReference type="HOGENOM" id="CLU_028107_0_0_9"/>
<dbReference type="Proteomes" id="UP000029518">
    <property type="component" value="Chromosome"/>
</dbReference>
<keyword evidence="4" id="KW-1185">Reference proteome</keyword>
<evidence type="ECO:0000313" key="4">
    <source>
        <dbReference type="Proteomes" id="UP000029518"/>
    </source>
</evidence>